<sequence>MTTSTSTSMSACALLVLASIWSSGAAGQGDERPGAKLGPEWVAIDPARLDELRGGFVTSTGMALSFGIERAIFVNGALVATTRVHIPDVARMTGEQAQQLARFNEGLIVQVGANNHVESSGNFNGVVIQNSSDGQDLRALTTVNVGVDTLGAFQDMNTQAALHSAQIQAIGAP</sequence>
<comment type="caution">
    <text evidence="2">The sequence shown here is derived from an EMBL/GenBank/DDBJ whole genome shotgun (WGS) entry which is preliminary data.</text>
</comment>
<accession>A0ABV7RNQ6</accession>
<feature type="chain" id="PRO_5046044994" evidence="1">
    <location>
        <begin position="26"/>
        <end position="173"/>
    </location>
</feature>
<keyword evidence="3" id="KW-1185">Reference proteome</keyword>
<protein>
    <submittedName>
        <fullName evidence="2">PASTA domain-containing protein</fullName>
    </submittedName>
</protein>
<name>A0ABV7RNQ6_9GAMM</name>
<dbReference type="RefSeq" id="WP_386756755.1">
    <property type="nucleotide sequence ID" value="NZ_JBHRXK010000001.1"/>
</dbReference>
<proteinExistence type="predicted"/>
<feature type="signal peptide" evidence="1">
    <location>
        <begin position="1"/>
        <end position="25"/>
    </location>
</feature>
<evidence type="ECO:0000313" key="2">
    <source>
        <dbReference type="EMBL" id="MFC3549515.1"/>
    </source>
</evidence>
<keyword evidence="1" id="KW-0732">Signal</keyword>
<dbReference type="Proteomes" id="UP001595740">
    <property type="component" value="Unassembled WGS sequence"/>
</dbReference>
<evidence type="ECO:0000313" key="3">
    <source>
        <dbReference type="Proteomes" id="UP001595740"/>
    </source>
</evidence>
<evidence type="ECO:0000256" key="1">
    <source>
        <dbReference type="SAM" id="SignalP"/>
    </source>
</evidence>
<reference evidence="3" key="1">
    <citation type="journal article" date="2019" name="Int. J. Syst. Evol. Microbiol.">
        <title>The Global Catalogue of Microorganisms (GCM) 10K type strain sequencing project: providing services to taxonomists for standard genome sequencing and annotation.</title>
        <authorList>
            <consortium name="The Broad Institute Genomics Platform"/>
            <consortium name="The Broad Institute Genome Sequencing Center for Infectious Disease"/>
            <person name="Wu L."/>
            <person name="Ma J."/>
        </authorList>
    </citation>
    <scope>NUCLEOTIDE SEQUENCE [LARGE SCALE GENOMIC DNA]</scope>
    <source>
        <strain evidence="3">KCTC 42875</strain>
    </source>
</reference>
<organism evidence="2 3">
    <name type="scientific">Lysobacter cavernae</name>
    <dbReference type="NCBI Taxonomy" id="1685901"/>
    <lineage>
        <taxon>Bacteria</taxon>
        <taxon>Pseudomonadati</taxon>
        <taxon>Pseudomonadota</taxon>
        <taxon>Gammaproteobacteria</taxon>
        <taxon>Lysobacterales</taxon>
        <taxon>Lysobacteraceae</taxon>
        <taxon>Lysobacter</taxon>
    </lineage>
</organism>
<dbReference type="EMBL" id="JBHRXK010000001">
    <property type="protein sequence ID" value="MFC3549515.1"/>
    <property type="molecule type" value="Genomic_DNA"/>
</dbReference>
<gene>
    <name evidence="2" type="ORF">ACFOLC_00630</name>
</gene>